<evidence type="ECO:0000313" key="9">
    <source>
        <dbReference type="EMBL" id="CBX29608.1"/>
    </source>
</evidence>
<evidence type="ECO:0000313" key="4">
    <source>
        <dbReference type="EMBL" id="CBX27447.1"/>
    </source>
</evidence>
<dbReference type="AlphaFoldDB" id="E1YA42"/>
<accession>E1YA42</accession>
<evidence type="ECO:0000313" key="8">
    <source>
        <dbReference type="EMBL" id="CBX29365.1"/>
    </source>
</evidence>
<gene>
    <name evidence="10" type="ORF">N47_E49880</name>
    <name evidence="7" type="ORF">N47_G35430</name>
    <name evidence="2" type="ORF">N47_H22580</name>
    <name evidence="3" type="ORF">N47_H22610</name>
    <name evidence="4" type="ORF">N47_H22690</name>
    <name evidence="5" type="ORF">N47_H24320</name>
    <name evidence="6" type="ORF">N47_H25150</name>
    <name evidence="8" type="ORF">N47_J03460</name>
    <name evidence="9" type="ORF">N47_J05890</name>
</gene>
<keyword evidence="1" id="KW-0812">Transmembrane</keyword>
<evidence type="ECO:0000313" key="10">
    <source>
        <dbReference type="EMBL" id="CBX31476.1"/>
    </source>
</evidence>
<dbReference type="EMBL" id="FR695866">
    <property type="protein sequence ID" value="CBX27436.1"/>
    <property type="molecule type" value="Genomic_DNA"/>
</dbReference>
<feature type="transmembrane region" description="Helical" evidence="1">
    <location>
        <begin position="6"/>
        <end position="26"/>
    </location>
</feature>
<evidence type="ECO:0000256" key="1">
    <source>
        <dbReference type="SAM" id="Phobius"/>
    </source>
</evidence>
<dbReference type="EMBL" id="FR695866">
    <property type="protein sequence ID" value="CBX27447.1"/>
    <property type="molecule type" value="Genomic_DNA"/>
</dbReference>
<evidence type="ECO:0000313" key="6">
    <source>
        <dbReference type="EMBL" id="CBX27693.1"/>
    </source>
</evidence>
<keyword evidence="1" id="KW-0472">Membrane</keyword>
<evidence type="ECO:0000313" key="2">
    <source>
        <dbReference type="EMBL" id="CBX27436.1"/>
    </source>
</evidence>
<dbReference type="Pfam" id="PF14236">
    <property type="entry name" value="DruA"/>
    <property type="match status" value="1"/>
</dbReference>
<keyword evidence="1" id="KW-1133">Transmembrane helix</keyword>
<dbReference type="EMBL" id="FR695866">
    <property type="protein sequence ID" value="CBX27693.1"/>
    <property type="molecule type" value="Genomic_DNA"/>
</dbReference>
<reference evidence="2" key="1">
    <citation type="journal article" date="2011" name="Environ. Microbiol.">
        <title>Genomic insights into the metabolic potential of the polycyclic aromatic hydrocarbon degrading sulfate-reducing Deltaproteobacterium N47.</title>
        <authorList>
            <person name="Bergmann F."/>
            <person name="Selesi D."/>
            <person name="Weinmaier T."/>
            <person name="Tischler P."/>
            <person name="Rattei T."/>
            <person name="Meckenstock R.U."/>
        </authorList>
    </citation>
    <scope>NUCLEOTIDE SEQUENCE</scope>
</reference>
<dbReference type="InterPro" id="IPR025639">
    <property type="entry name" value="DruA"/>
</dbReference>
<dbReference type="EMBL" id="FR695877">
    <property type="protein sequence ID" value="CBX31476.1"/>
    <property type="molecule type" value="Genomic_DNA"/>
</dbReference>
<dbReference type="EMBL" id="FR695872">
    <property type="protein sequence ID" value="CBX29608.1"/>
    <property type="molecule type" value="Genomic_DNA"/>
</dbReference>
<name>E1YA42_9BACT</name>
<organism evidence="2">
    <name type="scientific">uncultured Desulfobacterium sp</name>
    <dbReference type="NCBI Taxonomy" id="201089"/>
    <lineage>
        <taxon>Bacteria</taxon>
        <taxon>Pseudomonadati</taxon>
        <taxon>Thermodesulfobacteriota</taxon>
        <taxon>Desulfobacteria</taxon>
        <taxon>Desulfobacterales</taxon>
        <taxon>Desulfobacteriaceae</taxon>
        <taxon>Desulfobacterium</taxon>
        <taxon>environmental samples</taxon>
    </lineage>
</organism>
<proteinExistence type="predicted"/>
<dbReference type="EMBL" id="FR695872">
    <property type="protein sequence ID" value="CBX29365.1"/>
    <property type="molecule type" value="Genomic_DNA"/>
</dbReference>
<dbReference type="EMBL" id="FR695866">
    <property type="protein sequence ID" value="CBX27439.1"/>
    <property type="molecule type" value="Genomic_DNA"/>
</dbReference>
<evidence type="ECO:0000313" key="7">
    <source>
        <dbReference type="EMBL" id="CBX28219.1"/>
    </source>
</evidence>
<sequence>MFTFFYFLLASELLFCYTMIMLPLIIRKRTITAADPDVIQCVIDENRNKSRTQISRALCQKWNWRQPNGRLKDMACREVLLTLYRKNLINYPSGVHDGRNKERNQSIETVDIDTTPVACVFSQLKPLQLQLVRGSKSEPLYRSLVEQYHYLGYRQIVGNHLTYIAFSGDSPVACLGWGSAAWSVKSRDAFIGWDKKTKEKNLHFVANNTRFLVLPWVNVKCLASKLLSLNIKRISDDWMKVYHHPLYLLETFVDQSRFKGTCYKAANWIKVGQTKGTAKSGHDHMVHGKIKDVFLYPLDKIAGINLQDNPGRSSNFHPD</sequence>
<evidence type="ECO:0000313" key="5">
    <source>
        <dbReference type="EMBL" id="CBX27610.1"/>
    </source>
</evidence>
<evidence type="ECO:0000313" key="3">
    <source>
        <dbReference type="EMBL" id="CBX27439.1"/>
    </source>
</evidence>
<dbReference type="EMBL" id="FR695866">
    <property type="protein sequence ID" value="CBX27610.1"/>
    <property type="molecule type" value="Genomic_DNA"/>
</dbReference>
<protein>
    <submittedName>
        <fullName evidence="2">Uncharacterized protein</fullName>
    </submittedName>
</protein>
<dbReference type="EMBL" id="FR695868">
    <property type="protein sequence ID" value="CBX28219.1"/>
    <property type="molecule type" value="Genomic_DNA"/>
</dbReference>